<evidence type="ECO:0000313" key="3">
    <source>
        <dbReference type="EMBL" id="KEO59874.1"/>
    </source>
</evidence>
<evidence type="ECO:0008006" key="5">
    <source>
        <dbReference type="Google" id="ProtNLM"/>
    </source>
</evidence>
<proteinExistence type="predicted"/>
<evidence type="ECO:0000256" key="1">
    <source>
        <dbReference type="SAM" id="MobiDB-lite"/>
    </source>
</evidence>
<reference evidence="3 4" key="1">
    <citation type="journal article" date="2015" name="Antonie Van Leeuwenhoek">
        <title>Thioclava indica sp. nov., isolated from surface seawater of the Indian Ocean.</title>
        <authorList>
            <person name="Liu Y."/>
            <person name="Lai Q."/>
            <person name="Du J."/>
            <person name="Xu H."/>
            <person name="Jiang L."/>
            <person name="Shao Z."/>
        </authorList>
    </citation>
    <scope>NUCLEOTIDE SEQUENCE [LARGE SCALE GENOMIC DNA]</scope>
    <source>
        <strain evidence="3 4">DT23-4</strain>
    </source>
</reference>
<dbReference type="EMBL" id="AUNB01000028">
    <property type="protein sequence ID" value="KEO59874.1"/>
    <property type="molecule type" value="Genomic_DNA"/>
</dbReference>
<keyword evidence="2" id="KW-0812">Transmembrane</keyword>
<dbReference type="STRING" id="1353528.DT23_15535"/>
<evidence type="ECO:0000256" key="2">
    <source>
        <dbReference type="SAM" id="Phobius"/>
    </source>
</evidence>
<keyword evidence="2" id="KW-1133">Transmembrane helix</keyword>
<sequence>MRFTSFLVGLAVFVTLQTVVTVFSGQTFWVVVGGDLVTIFLAQLIYLIVIAAMTAKESRSRAPRKPTADPNADNPQFANRAALSNQNSQSK</sequence>
<name>A0A074JTS4_9RHOB</name>
<accession>A0A074JTS4</accession>
<keyword evidence="4" id="KW-1185">Reference proteome</keyword>
<keyword evidence="2" id="KW-0472">Membrane</keyword>
<comment type="caution">
    <text evidence="3">The sequence shown here is derived from an EMBL/GenBank/DDBJ whole genome shotgun (WGS) entry which is preliminary data.</text>
</comment>
<feature type="compositionally biased region" description="Polar residues" evidence="1">
    <location>
        <begin position="73"/>
        <end position="91"/>
    </location>
</feature>
<evidence type="ECO:0000313" key="4">
    <source>
        <dbReference type="Proteomes" id="UP000027471"/>
    </source>
</evidence>
<dbReference type="AlphaFoldDB" id="A0A074JTS4"/>
<organism evidence="3 4">
    <name type="scientific">Thioclava indica</name>
    <dbReference type="NCBI Taxonomy" id="1353528"/>
    <lineage>
        <taxon>Bacteria</taxon>
        <taxon>Pseudomonadati</taxon>
        <taxon>Pseudomonadota</taxon>
        <taxon>Alphaproteobacteria</taxon>
        <taxon>Rhodobacterales</taxon>
        <taxon>Paracoccaceae</taxon>
        <taxon>Thioclava</taxon>
    </lineage>
</organism>
<protein>
    <recommendedName>
        <fullName evidence="5">Exopolysaccharide production repressor protein exox</fullName>
    </recommendedName>
</protein>
<dbReference type="RefSeq" id="WP_038130790.1">
    <property type="nucleotide sequence ID" value="NZ_AUNB01000028.1"/>
</dbReference>
<gene>
    <name evidence="3" type="ORF">DT23_15535</name>
</gene>
<dbReference type="Proteomes" id="UP000027471">
    <property type="component" value="Unassembled WGS sequence"/>
</dbReference>
<feature type="transmembrane region" description="Helical" evidence="2">
    <location>
        <begin position="28"/>
        <end position="55"/>
    </location>
</feature>
<feature type="region of interest" description="Disordered" evidence="1">
    <location>
        <begin position="56"/>
        <end position="91"/>
    </location>
</feature>